<dbReference type="GO" id="GO:0045893">
    <property type="term" value="P:positive regulation of DNA-templated transcription"/>
    <property type="evidence" value="ECO:0007669"/>
    <property type="project" value="TreeGrafter"/>
</dbReference>
<keyword evidence="3 9" id="KW-0812">Transmembrane</keyword>
<feature type="transmembrane region" description="Helical" evidence="9">
    <location>
        <begin position="676"/>
        <end position="698"/>
    </location>
</feature>
<accession>A0A813RWL0</accession>
<dbReference type="InterPro" id="IPR026932">
    <property type="entry name" value="MYRF_ICA"/>
</dbReference>
<dbReference type="Pfam" id="PF13884">
    <property type="entry name" value="Peptidase_S74"/>
    <property type="match status" value="1"/>
</dbReference>
<evidence type="ECO:0000256" key="5">
    <source>
        <dbReference type="ARBA" id="ARBA00023125"/>
    </source>
</evidence>
<keyword evidence="6 9" id="KW-0472">Membrane</keyword>
<dbReference type="PROSITE" id="PS51688">
    <property type="entry name" value="ICA"/>
    <property type="match status" value="1"/>
</dbReference>
<proteinExistence type="inferred from homology"/>
<evidence type="ECO:0000259" key="10">
    <source>
        <dbReference type="PROSITE" id="PS51517"/>
    </source>
</evidence>
<keyword evidence="13" id="KW-1185">Reference proteome</keyword>
<name>A0A813RWL0_9BILA</name>
<evidence type="ECO:0008006" key="14">
    <source>
        <dbReference type="Google" id="ProtNLM"/>
    </source>
</evidence>
<dbReference type="EMBL" id="CAJNOC010000646">
    <property type="protein sequence ID" value="CAF0786851.1"/>
    <property type="molecule type" value="Genomic_DNA"/>
</dbReference>
<dbReference type="InterPro" id="IPR024061">
    <property type="entry name" value="NDT80_DNA-bd_dom"/>
</dbReference>
<comment type="caution">
    <text evidence="12">The sequence shown here is derived from an EMBL/GenBank/DDBJ whole genome shotgun (WGS) entry which is preliminary data.</text>
</comment>
<dbReference type="GO" id="GO:0016540">
    <property type="term" value="P:protein autoprocessing"/>
    <property type="evidence" value="ECO:0007669"/>
    <property type="project" value="InterPro"/>
</dbReference>
<dbReference type="InterPro" id="IPR051577">
    <property type="entry name" value="MRF-like"/>
</dbReference>
<dbReference type="Pfam" id="PF13887">
    <property type="entry name" value="MYRF_ICA"/>
    <property type="match status" value="1"/>
</dbReference>
<dbReference type="GO" id="GO:0043565">
    <property type="term" value="F:sequence-specific DNA binding"/>
    <property type="evidence" value="ECO:0007669"/>
    <property type="project" value="TreeGrafter"/>
</dbReference>
<dbReference type="SUPFAM" id="SSF49417">
    <property type="entry name" value="p53-like transcription factors"/>
    <property type="match status" value="1"/>
</dbReference>
<evidence type="ECO:0000256" key="6">
    <source>
        <dbReference type="ARBA" id="ARBA00023136"/>
    </source>
</evidence>
<organism evidence="12 13">
    <name type="scientific">Brachionus calyciflorus</name>
    <dbReference type="NCBI Taxonomy" id="104777"/>
    <lineage>
        <taxon>Eukaryota</taxon>
        <taxon>Metazoa</taxon>
        <taxon>Spiralia</taxon>
        <taxon>Gnathifera</taxon>
        <taxon>Rotifera</taxon>
        <taxon>Eurotatoria</taxon>
        <taxon>Monogononta</taxon>
        <taxon>Pseudotrocha</taxon>
        <taxon>Ploima</taxon>
        <taxon>Brachionidae</taxon>
        <taxon>Brachionus</taxon>
    </lineage>
</organism>
<evidence type="ECO:0000256" key="3">
    <source>
        <dbReference type="ARBA" id="ARBA00022692"/>
    </source>
</evidence>
<dbReference type="AlphaFoldDB" id="A0A813RWL0"/>
<evidence type="ECO:0000256" key="7">
    <source>
        <dbReference type="PROSITE-ProRule" id="PRU00850"/>
    </source>
</evidence>
<dbReference type="GO" id="GO:0003700">
    <property type="term" value="F:DNA-binding transcription factor activity"/>
    <property type="evidence" value="ECO:0007669"/>
    <property type="project" value="UniProtKB-UniRule"/>
</dbReference>
<comment type="subcellular location">
    <subcellularLocation>
        <location evidence="1">Membrane</location>
        <topology evidence="1">Single-pass membrane protein</topology>
    </subcellularLocation>
</comment>
<dbReference type="PROSITE" id="PS51517">
    <property type="entry name" value="NDT80"/>
    <property type="match status" value="1"/>
</dbReference>
<dbReference type="Proteomes" id="UP000663879">
    <property type="component" value="Unassembled WGS sequence"/>
</dbReference>
<sequence length="963" mass="110156">MDTIYPKTHGYYQNSDYNTYNQNHDDLLDIAQIGQLFDNEEYADNLVIDRAASPSIIANDLKRSMHFYQSQEPKNIYYKEPNSTETSPEMQSSNDSPYSTCSSSQQNYDFNNYQVNSSSSKRSICYSPENRRKMFYSDQIQNGYEMPNLGEEVEDDDDDDGLESEEFFMDIKEEKLYNDSFGNSTNTNKNMSSNNYNISNNINLNSSEIFQNQNSNNLFSNNYNTNSINNNNNNTVRNNSINGNNKVFKNIIFTNWNEGEWAEIYSNSYEKINSPVFKVEADKGFFYSQFDEAFICQKKNHFQITSHTIIDKIPFYCKSKTDSQFHIIDKFILQLYGIKQESPLQKIQIKQSDSDRKPIDYEPSECKFIPDQLNKLTKMRLHFAHTTNNNNRKRNKTGQTIPNPDQRYFLLIVEIQIITKNGKTFTLCSSASERVIVRAVNPGQFKQDANEEKVQINKLNNISKQKVEPDDTVDAIEQKQSFYGNVGINTPNPDEALTVIGNIKLTGNILQPSDVRVKENIEQIDALKALENLSKLKVYKYDFKKEFSDVNGGLVNDYGLLAQHVQEIIPEAVVETGDVVLANGDVIPNFLNVNKNRIHMECVGAVIALDDKTKNLNKKIESIEKIINENSTKSQDQNNEEQRTFTEIVNFGQKSKIKEEEKNCENYCLNKKTFKFVIALSIAVIAIGIIGILVIQVLHHTKEPFDNRNMTSSGENKNDTFFYPKVMPPPIVSPTCNSTQKNCVFCCVDPKYPKMTGLVLTGSVNEDVTTAKTVYLGESRLSSNSTGSNVDAKTALNNALLSVILFSNDPIIYVNLTLGNNCKSPYCEEINGVYYYFIPISSNVDTKIQFNLAFFLRAGFILRNCNNQKNGFLCPKTNYGSNFFSPNDQNISNATLLGYKDIFDYSKKYIYYAPITYFLHIDFEFRTYMEASNTNGLDVCSLKSTTNKSVLFKQYVFRFYRLC</sequence>
<protein>
    <recommendedName>
        <fullName evidence="14">Myelin regulatory factor</fullName>
    </recommendedName>
</protein>
<gene>
    <name evidence="12" type="ORF">OXX778_LOCUS5765</name>
</gene>
<feature type="compositionally biased region" description="Polar residues" evidence="8">
    <location>
        <begin position="81"/>
        <end position="105"/>
    </location>
</feature>
<dbReference type="PANTHER" id="PTHR13029">
    <property type="match status" value="1"/>
</dbReference>
<evidence type="ECO:0000256" key="8">
    <source>
        <dbReference type="SAM" id="MobiDB-lite"/>
    </source>
</evidence>
<keyword evidence="5 7" id="KW-0238">DNA-binding</keyword>
<dbReference type="Pfam" id="PF13888">
    <property type="entry name" value="MRF_C2"/>
    <property type="match status" value="1"/>
</dbReference>
<reference evidence="12" key="1">
    <citation type="submission" date="2021-02" db="EMBL/GenBank/DDBJ databases">
        <authorList>
            <person name="Nowell W R."/>
        </authorList>
    </citation>
    <scope>NUCLEOTIDE SEQUENCE</scope>
    <source>
        <strain evidence="12">Ploen Becks lab</strain>
    </source>
</reference>
<feature type="DNA-binding region" description="NDT80" evidence="7">
    <location>
        <begin position="177"/>
        <end position="449"/>
    </location>
</feature>
<evidence type="ECO:0000256" key="1">
    <source>
        <dbReference type="ARBA" id="ARBA00004167"/>
    </source>
</evidence>
<dbReference type="InterPro" id="IPR008967">
    <property type="entry name" value="p53-like_TF_DNA-bd_sf"/>
</dbReference>
<feature type="region of interest" description="Disordered" evidence="8">
    <location>
        <begin position="72"/>
        <end position="105"/>
    </location>
</feature>
<dbReference type="PANTHER" id="PTHR13029:SF18">
    <property type="entry name" value="MYELIN REGULATORY FACTOR HOMOLOG 1"/>
    <property type="match status" value="1"/>
</dbReference>
<evidence type="ECO:0000256" key="4">
    <source>
        <dbReference type="ARBA" id="ARBA00022989"/>
    </source>
</evidence>
<comment type="similarity">
    <text evidence="2">Belongs to the MRF family.</text>
</comment>
<evidence type="ECO:0000256" key="2">
    <source>
        <dbReference type="ARBA" id="ARBA00008221"/>
    </source>
</evidence>
<dbReference type="InterPro" id="IPR025719">
    <property type="entry name" value="MYRF_C2"/>
</dbReference>
<evidence type="ECO:0000256" key="9">
    <source>
        <dbReference type="SAM" id="Phobius"/>
    </source>
</evidence>
<feature type="domain" description="NDT80" evidence="10">
    <location>
        <begin position="177"/>
        <end position="449"/>
    </location>
</feature>
<evidence type="ECO:0000259" key="11">
    <source>
        <dbReference type="PROSITE" id="PS51688"/>
    </source>
</evidence>
<dbReference type="GO" id="GO:0005634">
    <property type="term" value="C:nucleus"/>
    <property type="evidence" value="ECO:0007669"/>
    <property type="project" value="TreeGrafter"/>
</dbReference>
<dbReference type="InterPro" id="IPR030392">
    <property type="entry name" value="S74_ICA"/>
</dbReference>
<dbReference type="Pfam" id="PF05224">
    <property type="entry name" value="NDT80_PhoG"/>
    <property type="match status" value="1"/>
</dbReference>
<evidence type="ECO:0000313" key="12">
    <source>
        <dbReference type="EMBL" id="CAF0786851.1"/>
    </source>
</evidence>
<evidence type="ECO:0000313" key="13">
    <source>
        <dbReference type="Proteomes" id="UP000663879"/>
    </source>
</evidence>
<keyword evidence="4 9" id="KW-1133">Transmembrane helix</keyword>
<dbReference type="GO" id="GO:0005789">
    <property type="term" value="C:endoplasmic reticulum membrane"/>
    <property type="evidence" value="ECO:0007669"/>
    <property type="project" value="TreeGrafter"/>
</dbReference>
<dbReference type="OrthoDB" id="27041at2759"/>
<feature type="domain" description="Peptidase S74" evidence="11">
    <location>
        <begin position="513"/>
        <end position="620"/>
    </location>
</feature>